<protein>
    <submittedName>
        <fullName evidence="3">Type IV pilus assembly protein PilO</fullName>
    </submittedName>
</protein>
<gene>
    <name evidence="3" type="ORF">BCM02_11291</name>
</gene>
<keyword evidence="2" id="KW-1133">Transmembrane helix</keyword>
<dbReference type="EMBL" id="VNHS01000012">
    <property type="protein sequence ID" value="TYP70113.1"/>
    <property type="molecule type" value="Genomic_DNA"/>
</dbReference>
<sequence>MEQLSKNRTLFILLFAMLFLILFVLYQYVVMPSSDKLPDQEDEISRLADQQRILERQKEKKSSQDAAYAEESVQKALPLWDNTEQLLLDFKQIESSSNASVVSAAFAVEEAGGSKTAEETAGTEEEAEAATEINAGKVVVNTVLSGRYAEIVSFIDGLQKLPRLTTIDTLDITKSLSNVGGATDISVNLVFTAYFDPSYAQAVEHIVQPYKDYVPEEDAASAITGEVPQKEETEEAKTQDATLGKIVESVEEAKTP</sequence>
<organism evidence="3 4">
    <name type="scientific">Paenibacillus methanolicus</name>
    <dbReference type="NCBI Taxonomy" id="582686"/>
    <lineage>
        <taxon>Bacteria</taxon>
        <taxon>Bacillati</taxon>
        <taxon>Bacillota</taxon>
        <taxon>Bacilli</taxon>
        <taxon>Bacillales</taxon>
        <taxon>Paenibacillaceae</taxon>
        <taxon>Paenibacillus</taxon>
    </lineage>
</organism>
<keyword evidence="4" id="KW-1185">Reference proteome</keyword>
<reference evidence="3 4" key="1">
    <citation type="submission" date="2019-07" db="EMBL/GenBank/DDBJ databases">
        <title>Genomic Encyclopedia of Type Strains, Phase III (KMG-III): the genomes of soil and plant-associated and newly described type strains.</title>
        <authorList>
            <person name="Whitman W."/>
        </authorList>
    </citation>
    <scope>NUCLEOTIDE SEQUENCE [LARGE SCALE GENOMIC DNA]</scope>
    <source>
        <strain evidence="3 4">BL24</strain>
    </source>
</reference>
<keyword evidence="2" id="KW-0472">Membrane</keyword>
<evidence type="ECO:0000256" key="2">
    <source>
        <dbReference type="SAM" id="Phobius"/>
    </source>
</evidence>
<comment type="caution">
    <text evidence="3">The sequence shown here is derived from an EMBL/GenBank/DDBJ whole genome shotgun (WGS) entry which is preliminary data.</text>
</comment>
<name>A0A5S5BWV1_9BACL</name>
<dbReference type="Proteomes" id="UP000323257">
    <property type="component" value="Unassembled WGS sequence"/>
</dbReference>
<evidence type="ECO:0000256" key="1">
    <source>
        <dbReference type="SAM" id="MobiDB-lite"/>
    </source>
</evidence>
<feature type="transmembrane region" description="Helical" evidence="2">
    <location>
        <begin position="9"/>
        <end position="29"/>
    </location>
</feature>
<evidence type="ECO:0000313" key="3">
    <source>
        <dbReference type="EMBL" id="TYP70113.1"/>
    </source>
</evidence>
<dbReference type="AlphaFoldDB" id="A0A5S5BWV1"/>
<proteinExistence type="predicted"/>
<keyword evidence="2" id="KW-0812">Transmembrane</keyword>
<dbReference type="InterPro" id="IPR014717">
    <property type="entry name" value="Transl_elong_EF1B/ribsomal_bS6"/>
</dbReference>
<feature type="compositionally biased region" description="Basic and acidic residues" evidence="1">
    <location>
        <begin position="228"/>
        <end position="238"/>
    </location>
</feature>
<evidence type="ECO:0000313" key="4">
    <source>
        <dbReference type="Proteomes" id="UP000323257"/>
    </source>
</evidence>
<accession>A0A5S5BWV1</accession>
<feature type="region of interest" description="Disordered" evidence="1">
    <location>
        <begin position="219"/>
        <end position="241"/>
    </location>
</feature>
<dbReference type="Gene3D" id="3.30.70.60">
    <property type="match status" value="1"/>
</dbReference>